<dbReference type="AlphaFoldDB" id="A0A6T9Y0A5"/>
<evidence type="ECO:0000313" key="3">
    <source>
        <dbReference type="Proteomes" id="UP000509458"/>
    </source>
</evidence>
<feature type="transmembrane region" description="Helical" evidence="1">
    <location>
        <begin position="21"/>
        <end position="42"/>
    </location>
</feature>
<keyword evidence="1" id="KW-0472">Membrane</keyword>
<proteinExistence type="predicted"/>
<protein>
    <submittedName>
        <fullName evidence="2">Uncharacterized protein</fullName>
    </submittedName>
</protein>
<sequence length="251" mass="28869">MTSRSLNIFKDNSLILKWTMVLVAGFCFLWSFQLFIAGNAYYSVKNDIEGWQLSPDKASINRIDRGLGKIGNAIDYFPDNALYYQIQGQLFEWKAVVEKRSEESGDAELGLKSHSDNLNNAAESYEKSLLLRPTWSGSWIGLASVKLLRDELDDEFYRYLKNAKQAGPQDAIVHKFIVEFGLEMFSARSIHYVKIKEQLKQHLNLGLQNPLSRDFVLKAIQKHNASETVCRWLRDASYPVRKRISNCITYD</sequence>
<dbReference type="Proteomes" id="UP000509458">
    <property type="component" value="Chromosome"/>
</dbReference>
<keyword evidence="1" id="KW-1133">Transmembrane helix</keyword>
<dbReference type="NCBIfam" id="NF038257">
    <property type="entry name" value="exopoly_VpsP"/>
    <property type="match status" value="1"/>
</dbReference>
<name>A0A6T9Y0A5_ALTMA</name>
<gene>
    <name evidence="2" type="ORF">ALFOR1_30453</name>
</gene>
<dbReference type="RefSeq" id="WP_179983054.1">
    <property type="nucleotide sequence ID" value="NZ_LR812090.1"/>
</dbReference>
<keyword evidence="1" id="KW-0812">Transmembrane</keyword>
<reference evidence="2 3" key="1">
    <citation type="submission" date="2020-06" db="EMBL/GenBank/DDBJ databases">
        <authorList>
            <person name="Duchaud E."/>
        </authorList>
    </citation>
    <scope>NUCLEOTIDE SEQUENCE [LARGE SCALE GENOMIC DNA]</scope>
    <source>
        <strain evidence="2">Alteromonas fortis</strain>
    </source>
</reference>
<organism evidence="2 3">
    <name type="scientific">Alteromonas macleodii</name>
    <name type="common">Pseudoalteromonas macleodii</name>
    <dbReference type="NCBI Taxonomy" id="28108"/>
    <lineage>
        <taxon>Bacteria</taxon>
        <taxon>Pseudomonadati</taxon>
        <taxon>Pseudomonadota</taxon>
        <taxon>Gammaproteobacteria</taxon>
        <taxon>Alteromonadales</taxon>
        <taxon>Alteromonadaceae</taxon>
        <taxon>Alteromonas/Salinimonas group</taxon>
        <taxon>Alteromonas</taxon>
    </lineage>
</organism>
<accession>A0A6T9Y0A5</accession>
<dbReference type="EMBL" id="LR812090">
    <property type="protein sequence ID" value="CAB9493533.1"/>
    <property type="molecule type" value="Genomic_DNA"/>
</dbReference>
<evidence type="ECO:0000313" key="2">
    <source>
        <dbReference type="EMBL" id="CAB9493533.1"/>
    </source>
</evidence>
<evidence type="ECO:0000256" key="1">
    <source>
        <dbReference type="SAM" id="Phobius"/>
    </source>
</evidence>